<evidence type="ECO:0000256" key="6">
    <source>
        <dbReference type="ARBA" id="ARBA00023136"/>
    </source>
</evidence>
<evidence type="ECO:0000256" key="4">
    <source>
        <dbReference type="ARBA" id="ARBA00022692"/>
    </source>
</evidence>
<reference evidence="9 10" key="1">
    <citation type="journal article" date="2019" name="BMC Genomics">
        <title>Chromosome level assembly and comparative genome analysis confirm lager-brewing yeasts originated from a single hybridization.</title>
        <authorList>
            <person name="Salazar A.N."/>
            <person name="Gorter de Vries A.R."/>
            <person name="van den Broek M."/>
            <person name="Brouwers N."/>
            <person name="de la Torre Cortes P."/>
            <person name="Kuijpers N.G.A."/>
            <person name="Daran J.G."/>
            <person name="Abeel T."/>
        </authorList>
    </citation>
    <scope>NUCLEOTIDE SEQUENCE [LARGE SCALE GENOMIC DNA]</scope>
    <source>
        <strain evidence="9 10">CBS 1483</strain>
    </source>
</reference>
<dbReference type="OrthoDB" id="2018619at2759"/>
<evidence type="ECO:0000313" key="10">
    <source>
        <dbReference type="Proteomes" id="UP000501346"/>
    </source>
</evidence>
<gene>
    <name evidence="9" type="primary">FUI1_2</name>
    <name evidence="9" type="ORF">GRS66_005746</name>
</gene>
<feature type="compositionally biased region" description="Basic and acidic residues" evidence="7">
    <location>
        <begin position="25"/>
        <end position="37"/>
    </location>
</feature>
<feature type="transmembrane region" description="Helical" evidence="8">
    <location>
        <begin position="487"/>
        <end position="505"/>
    </location>
</feature>
<evidence type="ECO:0000256" key="8">
    <source>
        <dbReference type="SAM" id="Phobius"/>
    </source>
</evidence>
<evidence type="ECO:0000256" key="5">
    <source>
        <dbReference type="ARBA" id="ARBA00022989"/>
    </source>
</evidence>
<feature type="transmembrane region" description="Helical" evidence="8">
    <location>
        <begin position="158"/>
        <end position="178"/>
    </location>
</feature>
<sequence length="656" mass="74351">MALLDSDTSSKTIQNSTDTTSLTGDNERSSTERDKTANDSASIVSSSSQKRENDQESDKTSSKNNGKRPLFQRIVEFLQVDPESIEPTNENPEEPIRTFKELRKSLLSTYLYNGELRPIEAKRRTWTWKEYTFFWISEAFNINTWQISATGLQLGLNWWQTWICVWTGYTFVALFLILSSKIGNNYHISFPISSRISFGIYFSVWIVINRIIMACIWTSTLAYIGSECVQLMLKAIFGTDLNTRIKDKIPDPYLTNFEFMCFMIFWVACLPFLWLSTDSLRYVFVVKSIIAPFAAFGLLTWTLCKSEGRLALGSLSDTKLITGKSVLAWSVIEAIMSSIGNFATLILNAPDFTRFSKTYRSAVYSQFFALLFCIAIISLISIICVSATYAKYGANYWSSLNILDRYLENFTSGNRAGVFIFSLIYAFVHLGSSLSGNSTPAGIDMTALFPKFINIRRGSYICALLSLACCPWNLLASSKAFNTALTAYSFFLCSISGVIAADYFIVRRGHINVLHCYTNKLDSYYMYNKCGTNWRAVAAYFFWLVPNIPGFLGSMGVSVPSSATKVYRLNYFIGYAVGGLSYCILVHLFPINGVPEDIRLTDLKWLEHWIEVEQFDCQRELFEMCGTGGPNGFEINTKDWDKKVLNYNDSGKREKQ</sequence>
<feature type="transmembrane region" description="Helical" evidence="8">
    <location>
        <begin position="198"/>
        <end position="224"/>
    </location>
</feature>
<dbReference type="CDD" id="cd11482">
    <property type="entry name" value="SLC-NCS1sbd_NRT1-like"/>
    <property type="match status" value="1"/>
</dbReference>
<feature type="compositionally biased region" description="Polar residues" evidence="7">
    <location>
        <begin position="1"/>
        <end position="24"/>
    </location>
</feature>
<keyword evidence="10" id="KW-1185">Reference proteome</keyword>
<keyword evidence="3" id="KW-0813">Transport</keyword>
<evidence type="ECO:0000256" key="2">
    <source>
        <dbReference type="ARBA" id="ARBA00008974"/>
    </source>
</evidence>
<feature type="compositionally biased region" description="Basic and acidic residues" evidence="7">
    <location>
        <begin position="49"/>
        <end position="61"/>
    </location>
</feature>
<feature type="transmembrane region" description="Helical" evidence="8">
    <location>
        <begin position="282"/>
        <end position="303"/>
    </location>
</feature>
<dbReference type="GO" id="GO:0005886">
    <property type="term" value="C:plasma membrane"/>
    <property type="evidence" value="ECO:0007669"/>
    <property type="project" value="TreeGrafter"/>
</dbReference>
<feature type="transmembrane region" description="Helical" evidence="8">
    <location>
        <begin position="536"/>
        <end position="557"/>
    </location>
</feature>
<dbReference type="Proteomes" id="UP000501346">
    <property type="component" value="Chromosome SeII-SeIV"/>
</dbReference>
<dbReference type="FunFam" id="1.10.4160.10:FF:000001">
    <property type="entry name" value="Uracil permease, putative"/>
    <property type="match status" value="1"/>
</dbReference>
<feature type="transmembrane region" description="Helical" evidence="8">
    <location>
        <begin position="416"/>
        <end position="437"/>
    </location>
</feature>
<dbReference type="Pfam" id="PF02133">
    <property type="entry name" value="Transp_cyt_pur"/>
    <property type="match status" value="1"/>
</dbReference>
<dbReference type="EMBL" id="CP048999">
    <property type="protein sequence ID" value="QID83293.1"/>
    <property type="molecule type" value="Genomic_DNA"/>
</dbReference>
<feature type="transmembrane region" description="Helical" evidence="8">
    <location>
        <begin position="458"/>
        <end position="475"/>
    </location>
</feature>
<comment type="subcellular location">
    <subcellularLocation>
        <location evidence="1">Membrane</location>
        <topology evidence="1">Multi-pass membrane protein</topology>
    </subcellularLocation>
</comment>
<feature type="transmembrane region" description="Helical" evidence="8">
    <location>
        <begin position="569"/>
        <end position="589"/>
    </location>
</feature>
<dbReference type="AlphaFoldDB" id="A0A6C1E336"/>
<evidence type="ECO:0000256" key="1">
    <source>
        <dbReference type="ARBA" id="ARBA00004141"/>
    </source>
</evidence>
<feature type="transmembrane region" description="Helical" evidence="8">
    <location>
        <begin position="367"/>
        <end position="390"/>
    </location>
</feature>
<keyword evidence="5 8" id="KW-1133">Transmembrane helix</keyword>
<dbReference type="Gene3D" id="1.10.4160.10">
    <property type="entry name" value="Hydantoin permease"/>
    <property type="match status" value="1"/>
</dbReference>
<dbReference type="PANTHER" id="PTHR30618:SF5">
    <property type="entry name" value="URIDINE PERMEASE"/>
    <property type="match status" value="1"/>
</dbReference>
<dbReference type="InterPro" id="IPR045225">
    <property type="entry name" value="Uracil/uridine/allantoin_perm"/>
</dbReference>
<dbReference type="InterPro" id="IPR012681">
    <property type="entry name" value="NCS1"/>
</dbReference>
<feature type="transmembrane region" description="Helical" evidence="8">
    <location>
        <begin position="257"/>
        <end position="275"/>
    </location>
</feature>
<dbReference type="GO" id="GO:0015205">
    <property type="term" value="F:nucleobase transmembrane transporter activity"/>
    <property type="evidence" value="ECO:0007669"/>
    <property type="project" value="TreeGrafter"/>
</dbReference>
<dbReference type="PANTHER" id="PTHR30618">
    <property type="entry name" value="NCS1 FAMILY PURINE/PYRIMIDINE TRANSPORTER"/>
    <property type="match status" value="1"/>
</dbReference>
<dbReference type="NCBIfam" id="TIGR00800">
    <property type="entry name" value="ncs1"/>
    <property type="match status" value="1"/>
</dbReference>
<proteinExistence type="inferred from homology"/>
<feature type="region of interest" description="Disordered" evidence="7">
    <location>
        <begin position="1"/>
        <end position="66"/>
    </location>
</feature>
<evidence type="ECO:0000256" key="7">
    <source>
        <dbReference type="SAM" id="MobiDB-lite"/>
    </source>
</evidence>
<comment type="similarity">
    <text evidence="2">Belongs to the purine-cytosine permease (2.A.39) family.</text>
</comment>
<evidence type="ECO:0000256" key="3">
    <source>
        <dbReference type="ARBA" id="ARBA00022448"/>
    </source>
</evidence>
<name>A0A6C1E336_SACPS</name>
<dbReference type="InterPro" id="IPR001248">
    <property type="entry name" value="Pur-cyt_permease"/>
</dbReference>
<accession>A0A6C1E336</accession>
<evidence type="ECO:0000313" key="9">
    <source>
        <dbReference type="EMBL" id="QID83293.1"/>
    </source>
</evidence>
<protein>
    <submittedName>
        <fullName evidence="9">Uridine permease</fullName>
    </submittedName>
</protein>
<keyword evidence="4 8" id="KW-0812">Transmembrane</keyword>
<keyword evidence="6 8" id="KW-0472">Membrane</keyword>
<organism evidence="9 10">
    <name type="scientific">Saccharomyces pastorianus</name>
    <name type="common">Lager yeast</name>
    <name type="synonym">Saccharomyces cerevisiae x Saccharomyces eubayanus</name>
    <dbReference type="NCBI Taxonomy" id="27292"/>
    <lineage>
        <taxon>Eukaryota</taxon>
        <taxon>Fungi</taxon>
        <taxon>Dikarya</taxon>
        <taxon>Ascomycota</taxon>
        <taxon>Saccharomycotina</taxon>
        <taxon>Saccharomycetes</taxon>
        <taxon>Saccharomycetales</taxon>
        <taxon>Saccharomycetaceae</taxon>
        <taxon>Saccharomyces</taxon>
    </lineage>
</organism>
<feature type="transmembrane region" description="Helical" evidence="8">
    <location>
        <begin position="326"/>
        <end position="347"/>
    </location>
</feature>